<reference evidence="8 9" key="1">
    <citation type="journal article" date="2019" name="Int. J. Syst. Evol. Microbiol.">
        <title>The Global Catalogue of Microorganisms (GCM) 10K type strain sequencing project: providing services to taxonomists for standard genome sequencing and annotation.</title>
        <authorList>
            <consortium name="The Broad Institute Genomics Platform"/>
            <consortium name="The Broad Institute Genome Sequencing Center for Infectious Disease"/>
            <person name="Wu L."/>
            <person name="Ma J."/>
        </authorList>
    </citation>
    <scope>NUCLEOTIDE SEQUENCE [LARGE SCALE GENOMIC DNA]</scope>
    <source>
        <strain evidence="8 9">JCM 15592</strain>
    </source>
</reference>
<evidence type="ECO:0000313" key="9">
    <source>
        <dbReference type="Proteomes" id="UP001499938"/>
    </source>
</evidence>
<feature type="transmembrane region" description="Helical" evidence="6">
    <location>
        <begin position="45"/>
        <end position="65"/>
    </location>
</feature>
<comment type="caution">
    <text evidence="8">The sequence shown here is derived from an EMBL/GenBank/DDBJ whole genome shotgun (WGS) entry which is preliminary data.</text>
</comment>
<name>A0ABN2LAD9_9MICO</name>
<evidence type="ECO:0000256" key="1">
    <source>
        <dbReference type="ARBA" id="ARBA00004127"/>
    </source>
</evidence>
<feature type="transmembrane region" description="Helical" evidence="6">
    <location>
        <begin position="12"/>
        <end position="33"/>
    </location>
</feature>
<comment type="subcellular location">
    <subcellularLocation>
        <location evidence="1">Endomembrane system</location>
        <topology evidence="1">Multi-pass membrane protein</topology>
    </subcellularLocation>
    <subcellularLocation>
        <location evidence="5">Membrane</location>
        <topology evidence="5">Multi-pass membrane protein</topology>
    </subcellularLocation>
</comment>
<dbReference type="Proteomes" id="UP001499938">
    <property type="component" value="Unassembled WGS sequence"/>
</dbReference>
<organism evidence="8 9">
    <name type="scientific">Nostocoides veronense</name>
    <dbReference type="NCBI Taxonomy" id="330836"/>
    <lineage>
        <taxon>Bacteria</taxon>
        <taxon>Bacillati</taxon>
        <taxon>Actinomycetota</taxon>
        <taxon>Actinomycetes</taxon>
        <taxon>Micrococcales</taxon>
        <taxon>Intrasporangiaceae</taxon>
        <taxon>Nostocoides</taxon>
    </lineage>
</organism>
<feature type="domain" description="NADH:quinone oxidoreductase/Mrp antiporter transmembrane" evidence="7">
    <location>
        <begin position="138"/>
        <end position="441"/>
    </location>
</feature>
<feature type="transmembrane region" description="Helical" evidence="6">
    <location>
        <begin position="144"/>
        <end position="162"/>
    </location>
</feature>
<protein>
    <submittedName>
        <fullName evidence="8">NADH-quinone oxidoreductase subunit N</fullName>
    </submittedName>
</protein>
<evidence type="ECO:0000259" key="7">
    <source>
        <dbReference type="Pfam" id="PF00361"/>
    </source>
</evidence>
<feature type="transmembrane region" description="Helical" evidence="6">
    <location>
        <begin position="85"/>
        <end position="104"/>
    </location>
</feature>
<dbReference type="PANTHER" id="PTHR22773">
    <property type="entry name" value="NADH DEHYDROGENASE"/>
    <property type="match status" value="1"/>
</dbReference>
<feature type="transmembrane region" description="Helical" evidence="6">
    <location>
        <begin position="215"/>
        <end position="234"/>
    </location>
</feature>
<evidence type="ECO:0000256" key="3">
    <source>
        <dbReference type="ARBA" id="ARBA00022989"/>
    </source>
</evidence>
<feature type="transmembrane region" description="Helical" evidence="6">
    <location>
        <begin position="480"/>
        <end position="503"/>
    </location>
</feature>
<dbReference type="EMBL" id="BAAAPO010000006">
    <property type="protein sequence ID" value="GAA1781458.1"/>
    <property type="molecule type" value="Genomic_DNA"/>
</dbReference>
<keyword evidence="4 6" id="KW-0472">Membrane</keyword>
<keyword evidence="2 5" id="KW-0812">Transmembrane</keyword>
<feature type="transmembrane region" description="Helical" evidence="6">
    <location>
        <begin position="390"/>
        <end position="423"/>
    </location>
</feature>
<feature type="transmembrane region" description="Helical" evidence="6">
    <location>
        <begin position="116"/>
        <end position="138"/>
    </location>
</feature>
<feature type="transmembrane region" description="Helical" evidence="6">
    <location>
        <begin position="350"/>
        <end position="369"/>
    </location>
</feature>
<evidence type="ECO:0000256" key="2">
    <source>
        <dbReference type="ARBA" id="ARBA00022692"/>
    </source>
</evidence>
<proteinExistence type="predicted"/>
<gene>
    <name evidence="8" type="ORF">GCM10009811_03540</name>
</gene>
<keyword evidence="9" id="KW-1185">Reference proteome</keyword>
<feature type="transmembrane region" description="Helical" evidence="6">
    <location>
        <begin position="429"/>
        <end position="451"/>
    </location>
</feature>
<dbReference type="Pfam" id="PF00361">
    <property type="entry name" value="Proton_antipo_M"/>
    <property type="match status" value="1"/>
</dbReference>
<evidence type="ECO:0000256" key="4">
    <source>
        <dbReference type="ARBA" id="ARBA00023136"/>
    </source>
</evidence>
<accession>A0ABN2LAD9</accession>
<dbReference type="InterPro" id="IPR001750">
    <property type="entry name" value="ND/Mrp_TM"/>
</dbReference>
<feature type="transmembrane region" description="Helical" evidence="6">
    <location>
        <begin position="254"/>
        <end position="278"/>
    </location>
</feature>
<keyword evidence="3 6" id="KW-1133">Transmembrane helix</keyword>
<evidence type="ECO:0000256" key="5">
    <source>
        <dbReference type="RuleBase" id="RU000320"/>
    </source>
</evidence>
<dbReference type="RefSeq" id="WP_344080372.1">
    <property type="nucleotide sequence ID" value="NZ_BAAAPO010000006.1"/>
</dbReference>
<evidence type="ECO:0000313" key="8">
    <source>
        <dbReference type="EMBL" id="GAA1781458.1"/>
    </source>
</evidence>
<feature type="transmembrane region" description="Helical" evidence="6">
    <location>
        <begin position="174"/>
        <end position="195"/>
    </location>
</feature>
<sequence length="504" mass="51362">MTTSLISIDWRVLAPVLAPALGALLVLIVDALAPRARGLHLPIGLAALGAGLGGLPYAVTTATATRTLCLPGPDGRCFYETGPTGLTLQLIALAGSLLVLLMLGPGTRHLDRIQRGGPAVTVALVLAATTGAAMVVAARDLPTWLVAIELATLPAVALVALSRGRGAEGGALSLLMVSLTSFALLCVGIGLWVLATGDVSFSTDTLRVAFDYPERHRVLLLAILFLLAGLGFKLSAVPFHTWTPQAFVVADEPIAAYLATVSKAAAVGAAIVILGPLVSVTAAGSDDGDSIRLVIGVLAAASMTLGNLLALRMDDPVRLLAWSTIGQAGWVLAPLAMLTPTAVSASVAYLLVYVVGSLAVFAVTAAVHPRAEGAGERSLTAYLGLARRSPLLAIVLGLGLLTLAGLPPAVLGVVAKIVAIAPVVATGQWWLVAVLVANIVLGIAVYLRWLLYAVRPAPSITPGDTAESAPAPRLDPGLRIALLLLAAALVLLSLVPGLALGLAR</sequence>
<feature type="transmembrane region" description="Helical" evidence="6">
    <location>
        <begin position="319"/>
        <end position="338"/>
    </location>
</feature>
<evidence type="ECO:0000256" key="6">
    <source>
        <dbReference type="SAM" id="Phobius"/>
    </source>
</evidence>
<feature type="transmembrane region" description="Helical" evidence="6">
    <location>
        <begin position="290"/>
        <end position="310"/>
    </location>
</feature>